<reference evidence="1 2" key="1">
    <citation type="submission" date="2017-10" db="EMBL/GenBank/DDBJ databases">
        <title>Genomics of the genus Arcobacter.</title>
        <authorList>
            <person name="Perez-Cataluna A."/>
            <person name="Figueras M.J."/>
        </authorList>
    </citation>
    <scope>NUCLEOTIDE SEQUENCE [LARGE SCALE GENOMIC DNA]</scope>
    <source>
        <strain evidence="1 2">DSM 24636</strain>
    </source>
</reference>
<evidence type="ECO:0000313" key="1">
    <source>
        <dbReference type="EMBL" id="RXJ63619.1"/>
    </source>
</evidence>
<dbReference type="RefSeq" id="WP_129081664.1">
    <property type="nucleotide sequence ID" value="NZ_CP041070.1"/>
</dbReference>
<accession>A0A4Q0Y4G1</accession>
<evidence type="ECO:0000313" key="2">
    <source>
        <dbReference type="Proteomes" id="UP000290191"/>
    </source>
</evidence>
<protein>
    <submittedName>
        <fullName evidence="1">Uncharacterized protein</fullName>
    </submittedName>
</protein>
<comment type="caution">
    <text evidence="1">The sequence shown here is derived from an EMBL/GenBank/DDBJ whole genome shotgun (WGS) entry which is preliminary data.</text>
</comment>
<name>A0A4Q0Y4G1_9BACT</name>
<gene>
    <name evidence="1" type="ORF">CRV06_05345</name>
</gene>
<proteinExistence type="predicted"/>
<dbReference type="Proteomes" id="UP000290191">
    <property type="component" value="Unassembled WGS sequence"/>
</dbReference>
<keyword evidence="2" id="KW-1185">Reference proteome</keyword>
<organism evidence="1 2">
    <name type="scientific">Halarcobacter anaerophilus</name>
    <dbReference type="NCBI Taxonomy" id="877500"/>
    <lineage>
        <taxon>Bacteria</taxon>
        <taxon>Pseudomonadati</taxon>
        <taxon>Campylobacterota</taxon>
        <taxon>Epsilonproteobacteria</taxon>
        <taxon>Campylobacterales</taxon>
        <taxon>Arcobacteraceae</taxon>
        <taxon>Halarcobacter</taxon>
    </lineage>
</organism>
<sequence>MTKISKHYGKRTCIYDENEDRRVRCPDWSFTTGFIKRLEEGAKENKVSKSKYFESVVQNFFILENPNLIIASKRDYNQVYKKKRSPNMTLHPQIIDDINEYSSKSSPSASKYIELLFSRYNSKYGYEIELKNLLKFI</sequence>
<dbReference type="AlphaFoldDB" id="A0A4Q0Y4G1"/>
<dbReference type="EMBL" id="PDKO01000003">
    <property type="protein sequence ID" value="RXJ63619.1"/>
    <property type="molecule type" value="Genomic_DNA"/>
</dbReference>